<protein>
    <submittedName>
        <fullName evidence="1">Uncharacterized protein</fullName>
    </submittedName>
</protein>
<gene>
    <name evidence="1" type="ORF">SDC9_200361</name>
</gene>
<proteinExistence type="predicted"/>
<organism evidence="1">
    <name type="scientific">bioreactor metagenome</name>
    <dbReference type="NCBI Taxonomy" id="1076179"/>
    <lineage>
        <taxon>unclassified sequences</taxon>
        <taxon>metagenomes</taxon>
        <taxon>ecological metagenomes</taxon>
    </lineage>
</organism>
<dbReference type="AlphaFoldDB" id="A0A645IQT9"/>
<name>A0A645IQT9_9ZZZZ</name>
<reference evidence="1" key="1">
    <citation type="submission" date="2019-08" db="EMBL/GenBank/DDBJ databases">
        <authorList>
            <person name="Kucharzyk K."/>
            <person name="Murdoch R.W."/>
            <person name="Higgins S."/>
            <person name="Loffler F."/>
        </authorList>
    </citation>
    <scope>NUCLEOTIDE SEQUENCE</scope>
</reference>
<evidence type="ECO:0000313" key="1">
    <source>
        <dbReference type="EMBL" id="MPN52699.1"/>
    </source>
</evidence>
<accession>A0A645IQT9</accession>
<dbReference type="EMBL" id="VSSQ01119054">
    <property type="protein sequence ID" value="MPN52699.1"/>
    <property type="molecule type" value="Genomic_DNA"/>
</dbReference>
<sequence>MTLQDAGEGLHLSQLRAVEVSQLGKTCVLHQYRMALAHDQAVAARVLGVVLVDFHRMKIEGGHHIGDGGASTKVPHLSRGYHLQDVGANLNRLAFQFPHESF</sequence>
<comment type="caution">
    <text evidence="1">The sequence shown here is derived from an EMBL/GenBank/DDBJ whole genome shotgun (WGS) entry which is preliminary data.</text>
</comment>